<feature type="domain" description="CCT" evidence="4">
    <location>
        <begin position="243"/>
        <end position="285"/>
    </location>
</feature>
<evidence type="ECO:0000259" key="4">
    <source>
        <dbReference type="PROSITE" id="PS51017"/>
    </source>
</evidence>
<dbReference type="PANTHER" id="PTHR31319">
    <property type="entry name" value="ZINC FINGER PROTEIN CONSTANS-LIKE 4"/>
    <property type="match status" value="1"/>
</dbReference>
<dbReference type="InterPro" id="IPR045281">
    <property type="entry name" value="CONSTANS-like"/>
</dbReference>
<organism evidence="5">
    <name type="scientific">Erycina pusilla</name>
    <dbReference type="NCBI Taxonomy" id="154679"/>
    <lineage>
        <taxon>Eukaryota</taxon>
        <taxon>Viridiplantae</taxon>
        <taxon>Streptophyta</taxon>
        <taxon>Embryophyta</taxon>
        <taxon>Tracheophyta</taxon>
        <taxon>Spermatophyta</taxon>
        <taxon>Magnoliopsida</taxon>
        <taxon>Liliopsida</taxon>
        <taxon>Asparagales</taxon>
        <taxon>Orchidaceae</taxon>
        <taxon>Epidendroideae</taxon>
        <taxon>Cymbidieae</taxon>
        <taxon>Oncidiinae</taxon>
        <taxon>Erycina</taxon>
    </lineage>
</organism>
<evidence type="ECO:0000256" key="1">
    <source>
        <dbReference type="ARBA" id="ARBA00004123"/>
    </source>
</evidence>
<proteinExistence type="evidence at transcript level"/>
<reference evidence="5" key="1">
    <citation type="journal article" date="2013" name="Planta">
        <title>Global transcriptome analysis and identification of a CONSTANS-like gene family in the orchid Erycina pusilla.</title>
        <authorList>
            <person name="Chou M.L."/>
            <person name="Shih M.C."/>
            <person name="Chan M.T."/>
            <person name="Liao S.Y."/>
            <person name="Hsu C.T."/>
            <person name="Haung Y.T."/>
            <person name="Chen J.J."/>
            <person name="Liao D.C."/>
            <person name="Wu F.H."/>
            <person name="Lin C.S."/>
        </authorList>
    </citation>
    <scope>NUCLEOTIDE SEQUENCE</scope>
</reference>
<dbReference type="GO" id="GO:0009909">
    <property type="term" value="P:regulation of flower development"/>
    <property type="evidence" value="ECO:0007669"/>
    <property type="project" value="InterPro"/>
</dbReference>
<gene>
    <name evidence="5" type="primary">COL9</name>
</gene>
<name>M9QZ55_9ASPA</name>
<dbReference type="PROSITE" id="PS51017">
    <property type="entry name" value="CCT"/>
    <property type="match status" value="1"/>
</dbReference>
<dbReference type="GO" id="GO:0003700">
    <property type="term" value="F:DNA-binding transcription factor activity"/>
    <property type="evidence" value="ECO:0007669"/>
    <property type="project" value="TreeGrafter"/>
</dbReference>
<dbReference type="InterPro" id="IPR010402">
    <property type="entry name" value="CCT_domain"/>
</dbReference>
<accession>M9QZ55</accession>
<dbReference type="EMBL" id="KC836892">
    <property type="protein sequence ID" value="AGI62033.1"/>
    <property type="molecule type" value="mRNA"/>
</dbReference>
<dbReference type="AlphaFoldDB" id="M9QZ55"/>
<dbReference type="GO" id="GO:0005634">
    <property type="term" value="C:nucleus"/>
    <property type="evidence" value="ECO:0007669"/>
    <property type="project" value="UniProtKB-SubCell"/>
</dbReference>
<dbReference type="PANTHER" id="PTHR31319:SF71">
    <property type="entry name" value="CCT MOTIF FAMILY PROTEIN"/>
    <property type="match status" value="1"/>
</dbReference>
<evidence type="ECO:0000256" key="2">
    <source>
        <dbReference type="ARBA" id="ARBA00023242"/>
    </source>
</evidence>
<evidence type="ECO:0000256" key="3">
    <source>
        <dbReference type="PROSITE-ProRule" id="PRU00357"/>
    </source>
</evidence>
<reference evidence="5" key="2">
    <citation type="submission" date="2013-03" db="EMBL/GenBank/DDBJ databases">
        <authorList>
            <person name="Lin C.-S."/>
            <person name="Chan M.-T."/>
            <person name="Shih M.-C."/>
        </authorList>
    </citation>
    <scope>NUCLEOTIDE SEQUENCE</scope>
</reference>
<sequence length="294" mass="33143">MQTAEEMFAGAADMQNFRPISGDLRRWYTSESGCDSPAMCNLIYSASLSEYDVEGDLFNAPEPIIEEPVLELDPITAAICMMANDEDVTAAEAMKVADLKSIENEHLLSDVFYDCEKDLLEKSTIKELFSELPDFKLPEIQVEAVPSVQKNIPVAGGHLPKSVSFECLKSTEWTQDGLVKPNLDGLKEVNLEDAYGIRRAYSEGDIHTLRNFGSSLGDKVTVHSCFEQLQIRELKIEEMIEERKEKINRYKRKKTRRNFGRKIKYACRKALADSQPRVRGRFAKSDACEAAGKI</sequence>
<keyword evidence="2 3" id="KW-0539">Nucleus</keyword>
<protein>
    <submittedName>
        <fullName evidence="5">CONSTANS-like 9</fullName>
    </submittedName>
</protein>
<comment type="subcellular location">
    <subcellularLocation>
        <location evidence="1 3">Nucleus</location>
    </subcellularLocation>
</comment>
<dbReference type="Pfam" id="PF06203">
    <property type="entry name" value="CCT"/>
    <property type="match status" value="1"/>
</dbReference>
<evidence type="ECO:0000313" key="5">
    <source>
        <dbReference type="EMBL" id="AGI62033.1"/>
    </source>
</evidence>